<evidence type="ECO:0000313" key="2">
    <source>
        <dbReference type="Proteomes" id="UP000499080"/>
    </source>
</evidence>
<organism evidence="1 2">
    <name type="scientific">Araneus ventricosus</name>
    <name type="common">Orbweaver spider</name>
    <name type="synonym">Epeira ventricosa</name>
    <dbReference type="NCBI Taxonomy" id="182803"/>
    <lineage>
        <taxon>Eukaryota</taxon>
        <taxon>Metazoa</taxon>
        <taxon>Ecdysozoa</taxon>
        <taxon>Arthropoda</taxon>
        <taxon>Chelicerata</taxon>
        <taxon>Arachnida</taxon>
        <taxon>Araneae</taxon>
        <taxon>Araneomorphae</taxon>
        <taxon>Entelegynae</taxon>
        <taxon>Araneoidea</taxon>
        <taxon>Araneidae</taxon>
        <taxon>Araneus</taxon>
    </lineage>
</organism>
<protein>
    <submittedName>
        <fullName evidence="1">Uncharacterized protein</fullName>
    </submittedName>
</protein>
<sequence>MQVPSLAAIKSPARDPHSFAWPRLRFSPYKTNLPYSKQILRHDPLSFGLALRFHPLSTQSKASKAIPALRSHFPFYGRLRFHSRKVPVLGKQNLARIHFHLASPYLSPRQPVLQQESSHLRSKLSFASPYASPIQYSPALQPKQIPGQHPLSFGLALRFHPYEYLALRQHQFPAQDPLSFAILPSSPYNKQIPGTRSTSIWPPYASPISTPVFGSVKLRHEIHFRCPRSLRFHLVQIAQSYSTNPRQRIHFHLASPLLSPIIVPSLTAIKSRHEIHFWLALRFHPYKYQSYSKTSRHEIHFHLASPYAFTCTSTVLQQAKPVARDPLSFVPRLTLSRQVPSLTASNPRHEIPFIWPRLTLSPVQVPSLKQQISARDPLSARPRLFTVKYPVLRMRPCTRSTFIWPRLRFHPYSTQSYRQASRKRSTFRFGLALRFHPYKYPVLQQQSPARDPLSLASPYSFTRISTQSCKQTSGTRSTFIWPRLQLSPT</sequence>
<dbReference type="Proteomes" id="UP000499080">
    <property type="component" value="Unassembled WGS sequence"/>
</dbReference>
<gene>
    <name evidence="1" type="ORF">AVEN_171752_1</name>
</gene>
<dbReference type="EMBL" id="BGPR01082147">
    <property type="protein sequence ID" value="GBL85965.1"/>
    <property type="molecule type" value="Genomic_DNA"/>
</dbReference>
<name>A0A4Y2B3T0_ARAVE</name>
<accession>A0A4Y2B3T0</accession>
<reference evidence="1 2" key="1">
    <citation type="journal article" date="2019" name="Sci. Rep.">
        <title>Orb-weaving spider Araneus ventricosus genome elucidates the spidroin gene catalogue.</title>
        <authorList>
            <person name="Kono N."/>
            <person name="Nakamura H."/>
            <person name="Ohtoshi R."/>
            <person name="Moran D.A.P."/>
            <person name="Shinohara A."/>
            <person name="Yoshida Y."/>
            <person name="Fujiwara M."/>
            <person name="Mori M."/>
            <person name="Tomita M."/>
            <person name="Arakawa K."/>
        </authorList>
    </citation>
    <scope>NUCLEOTIDE SEQUENCE [LARGE SCALE GENOMIC DNA]</scope>
</reference>
<dbReference type="AlphaFoldDB" id="A0A4Y2B3T0"/>
<keyword evidence="2" id="KW-1185">Reference proteome</keyword>
<proteinExistence type="predicted"/>
<evidence type="ECO:0000313" key="1">
    <source>
        <dbReference type="EMBL" id="GBL85965.1"/>
    </source>
</evidence>
<comment type="caution">
    <text evidence="1">The sequence shown here is derived from an EMBL/GenBank/DDBJ whole genome shotgun (WGS) entry which is preliminary data.</text>
</comment>